<evidence type="ECO:0000256" key="3">
    <source>
        <dbReference type="PIRSR" id="PIRSR000105-2"/>
    </source>
</evidence>
<dbReference type="Gene3D" id="1.10.1040.10">
    <property type="entry name" value="N-(1-d-carboxylethyl)-l-norvaline Dehydrogenase, domain 2"/>
    <property type="match status" value="1"/>
</dbReference>
<dbReference type="PANTHER" id="PTHR48075:SF5">
    <property type="entry name" value="3-HYDROXYBUTYRYL-COA DEHYDROGENASE"/>
    <property type="match status" value="1"/>
</dbReference>
<dbReference type="Gene3D" id="3.40.50.720">
    <property type="entry name" value="NAD(P)-binding Rossmann-like Domain"/>
    <property type="match status" value="1"/>
</dbReference>
<organism evidence="6 7">
    <name type="scientific">Desulfosudis oleivorans (strain DSM 6200 / JCM 39069 / Hxd3)</name>
    <name type="common">Desulfococcus oleovorans</name>
    <dbReference type="NCBI Taxonomy" id="96561"/>
    <lineage>
        <taxon>Bacteria</taxon>
        <taxon>Pseudomonadati</taxon>
        <taxon>Thermodesulfobacteriota</taxon>
        <taxon>Desulfobacteria</taxon>
        <taxon>Desulfobacterales</taxon>
        <taxon>Desulfosudaceae</taxon>
        <taxon>Desulfosudis</taxon>
    </lineage>
</organism>
<name>A9A0I7_DESOH</name>
<keyword evidence="3" id="KW-0520">NAD</keyword>
<dbReference type="InterPro" id="IPR006176">
    <property type="entry name" value="3-OHacyl-CoA_DH_NAD-bd"/>
</dbReference>
<dbReference type="SUPFAM" id="SSF48179">
    <property type="entry name" value="6-phosphogluconate dehydrogenase C-terminal domain-like"/>
    <property type="match status" value="1"/>
</dbReference>
<evidence type="ECO:0000313" key="7">
    <source>
        <dbReference type="Proteomes" id="UP000008561"/>
    </source>
</evidence>
<reference evidence="6 7" key="1">
    <citation type="submission" date="2007-10" db="EMBL/GenBank/DDBJ databases">
        <title>Complete sequence of Desulfococcus oleovorans Hxd3.</title>
        <authorList>
            <consortium name="US DOE Joint Genome Institute"/>
            <person name="Copeland A."/>
            <person name="Lucas S."/>
            <person name="Lapidus A."/>
            <person name="Barry K."/>
            <person name="Glavina del Rio T."/>
            <person name="Dalin E."/>
            <person name="Tice H."/>
            <person name="Pitluck S."/>
            <person name="Kiss H."/>
            <person name="Brettin T."/>
            <person name="Bruce D."/>
            <person name="Detter J.C."/>
            <person name="Han C."/>
            <person name="Schmutz J."/>
            <person name="Larimer F."/>
            <person name="Land M."/>
            <person name="Hauser L."/>
            <person name="Kyrpides N."/>
            <person name="Kim E."/>
            <person name="Wawrik B."/>
            <person name="Richardson P."/>
        </authorList>
    </citation>
    <scope>NUCLEOTIDE SEQUENCE [LARGE SCALE GENOMIC DNA]</scope>
    <source>
        <strain evidence="7">DSM 6200 / JCM 39069 / Hxd3</strain>
    </source>
</reference>
<dbReference type="STRING" id="96561.Dole_1683"/>
<dbReference type="RefSeq" id="WP_012175103.1">
    <property type="nucleotide sequence ID" value="NC_009943.1"/>
</dbReference>
<dbReference type="EMBL" id="CP000859">
    <property type="protein sequence ID" value="ABW67487.1"/>
    <property type="molecule type" value="Genomic_DNA"/>
</dbReference>
<keyword evidence="1" id="KW-0560">Oxidoreductase</keyword>
<dbReference type="GO" id="GO:0006631">
    <property type="term" value="P:fatty acid metabolic process"/>
    <property type="evidence" value="ECO:0007669"/>
    <property type="project" value="InterPro"/>
</dbReference>
<dbReference type="InterPro" id="IPR013328">
    <property type="entry name" value="6PGD_dom2"/>
</dbReference>
<dbReference type="GO" id="GO:0070403">
    <property type="term" value="F:NAD+ binding"/>
    <property type="evidence" value="ECO:0007669"/>
    <property type="project" value="InterPro"/>
</dbReference>
<keyword evidence="7" id="KW-1185">Reference proteome</keyword>
<feature type="domain" description="3-hydroxyacyl-CoA dehydrogenase C-terminal" evidence="4">
    <location>
        <begin position="193"/>
        <end position="290"/>
    </location>
</feature>
<dbReference type="AlphaFoldDB" id="A9A0I7"/>
<feature type="domain" description="3-hydroxyacyl-CoA dehydrogenase NAD binding" evidence="5">
    <location>
        <begin position="11"/>
        <end position="188"/>
    </location>
</feature>
<dbReference type="KEGG" id="dol:Dole_1683"/>
<accession>A9A0I7</accession>
<gene>
    <name evidence="6" type="ordered locus">Dole_1683</name>
</gene>
<dbReference type="NCBIfam" id="NF006143">
    <property type="entry name" value="PRK08293.1"/>
    <property type="match status" value="1"/>
</dbReference>
<evidence type="ECO:0000256" key="1">
    <source>
        <dbReference type="ARBA" id="ARBA00023002"/>
    </source>
</evidence>
<evidence type="ECO:0000313" key="6">
    <source>
        <dbReference type="EMBL" id="ABW67487.1"/>
    </source>
</evidence>
<feature type="binding site" evidence="3">
    <location>
        <position position="104"/>
    </location>
    <ligand>
        <name>NAD(+)</name>
        <dbReference type="ChEBI" id="CHEBI:57540"/>
    </ligand>
</feature>
<dbReference type="Proteomes" id="UP000008561">
    <property type="component" value="Chromosome"/>
</dbReference>
<feature type="binding site" evidence="3">
    <location>
        <position position="99"/>
    </location>
    <ligand>
        <name>NAD(+)</name>
        <dbReference type="ChEBI" id="CHEBI:57540"/>
    </ligand>
</feature>
<dbReference type="InterPro" id="IPR036291">
    <property type="entry name" value="NAD(P)-bd_dom_sf"/>
</dbReference>
<dbReference type="GO" id="GO:0016616">
    <property type="term" value="F:oxidoreductase activity, acting on the CH-OH group of donors, NAD or NADP as acceptor"/>
    <property type="evidence" value="ECO:0007669"/>
    <property type="project" value="InterPro"/>
</dbReference>
<dbReference type="InterPro" id="IPR008927">
    <property type="entry name" value="6-PGluconate_DH-like_C_sf"/>
</dbReference>
<dbReference type="OrthoDB" id="9775332at2"/>
<sequence length="304" mass="33457">MEPVRADQIKKVLILGAGTMGQQIGFLCAAKGFETAIYDLSPPLLDTAKKRLEKLAGRFVSRHRLTGEEAAAAMARVTLTPDSEQAAANADFISESVTESVEIKCRVFETFHPLCPARAIFTTNTSSLIPSMLTHAVGRPDRFAAFHFHNTLTSDIVDIMPHPGTTPETAETIRAFALRLGQVPIVFKKENHGYAFNALLMNLCDTALFLAAGGVAAIEDIDRSWMGIMHMKVGPFGIMDSIGLDTVLKVNEVWANQLNDPRAITNVEFLKKYVNEGKLGEKTGEGFYRYPDPAFRHKNFINQA</sequence>
<evidence type="ECO:0000256" key="2">
    <source>
        <dbReference type="PIRSR" id="PIRSR000105-1"/>
    </source>
</evidence>
<protein>
    <submittedName>
        <fullName evidence="6">3-hydroxyacyl-CoA dehydrogenase NAD-binding</fullName>
    </submittedName>
</protein>
<dbReference type="Pfam" id="PF02737">
    <property type="entry name" value="3HCDH_N"/>
    <property type="match status" value="1"/>
</dbReference>
<feature type="site" description="Important for catalytic activity" evidence="2">
    <location>
        <position position="147"/>
    </location>
</feature>
<dbReference type="InterPro" id="IPR022694">
    <property type="entry name" value="3-OHacyl-CoA_DH"/>
</dbReference>
<dbReference type="PIRSF" id="PIRSF000105">
    <property type="entry name" value="HCDH"/>
    <property type="match status" value="1"/>
</dbReference>
<feature type="binding site" evidence="3">
    <location>
        <begin position="16"/>
        <end position="21"/>
    </location>
    <ligand>
        <name>NAD(+)</name>
        <dbReference type="ChEBI" id="CHEBI:57540"/>
    </ligand>
</feature>
<dbReference type="HOGENOM" id="CLU_009834_2_0_7"/>
<dbReference type="InterPro" id="IPR006108">
    <property type="entry name" value="3HC_DH_C"/>
</dbReference>
<dbReference type="SUPFAM" id="SSF51735">
    <property type="entry name" value="NAD(P)-binding Rossmann-fold domains"/>
    <property type="match status" value="1"/>
</dbReference>
<feature type="binding site" evidence="3">
    <location>
        <position position="282"/>
    </location>
    <ligand>
        <name>NAD(+)</name>
        <dbReference type="ChEBI" id="CHEBI:57540"/>
    </ligand>
</feature>
<dbReference type="Pfam" id="PF00725">
    <property type="entry name" value="3HCDH"/>
    <property type="match status" value="1"/>
</dbReference>
<evidence type="ECO:0000259" key="4">
    <source>
        <dbReference type="Pfam" id="PF00725"/>
    </source>
</evidence>
<feature type="binding site" evidence="3">
    <location>
        <position position="150"/>
    </location>
    <ligand>
        <name>NAD(+)</name>
        <dbReference type="ChEBI" id="CHEBI:57540"/>
    </ligand>
</feature>
<feature type="binding site" evidence="3">
    <location>
        <position position="39"/>
    </location>
    <ligand>
        <name>NAD(+)</name>
        <dbReference type="ChEBI" id="CHEBI:57540"/>
    </ligand>
</feature>
<proteinExistence type="predicted"/>
<dbReference type="eggNOG" id="COG1250">
    <property type="taxonomic scope" value="Bacteria"/>
</dbReference>
<dbReference type="PANTHER" id="PTHR48075">
    <property type="entry name" value="3-HYDROXYACYL-COA DEHYDROGENASE FAMILY PROTEIN"/>
    <property type="match status" value="1"/>
</dbReference>
<feature type="binding site" evidence="3">
    <location>
        <position position="126"/>
    </location>
    <ligand>
        <name>NAD(+)</name>
        <dbReference type="ChEBI" id="CHEBI:57540"/>
    </ligand>
</feature>
<evidence type="ECO:0000259" key="5">
    <source>
        <dbReference type="Pfam" id="PF02737"/>
    </source>
</evidence>